<dbReference type="Proteomes" id="UP000077381">
    <property type="component" value="Unassembled WGS sequence"/>
</dbReference>
<feature type="domain" description="VanZ-like" evidence="2">
    <location>
        <begin position="48"/>
        <end position="164"/>
    </location>
</feature>
<dbReference type="PANTHER" id="PTHR36834">
    <property type="entry name" value="MEMBRANE PROTEIN-RELATED"/>
    <property type="match status" value="1"/>
</dbReference>
<dbReference type="InterPro" id="IPR006976">
    <property type="entry name" value="VanZ-like"/>
</dbReference>
<keyword evidence="1" id="KW-0472">Membrane</keyword>
<feature type="transmembrane region" description="Helical" evidence="1">
    <location>
        <begin position="116"/>
        <end position="138"/>
    </location>
</feature>
<evidence type="ECO:0000256" key="1">
    <source>
        <dbReference type="SAM" id="Phobius"/>
    </source>
</evidence>
<gene>
    <name evidence="3" type="ORF">STSP_49310</name>
</gene>
<organism evidence="3 4">
    <name type="scientific">Streptomyces jeddahensis</name>
    <dbReference type="NCBI Taxonomy" id="1716141"/>
    <lineage>
        <taxon>Bacteria</taxon>
        <taxon>Bacillati</taxon>
        <taxon>Actinomycetota</taxon>
        <taxon>Actinomycetes</taxon>
        <taxon>Kitasatosporales</taxon>
        <taxon>Streptomycetaceae</taxon>
        <taxon>Streptomyces</taxon>
    </lineage>
</organism>
<feature type="transmembrane region" description="Helical" evidence="1">
    <location>
        <begin position="80"/>
        <end position="104"/>
    </location>
</feature>
<proteinExistence type="predicted"/>
<dbReference type="Pfam" id="PF04892">
    <property type="entry name" value="VanZ"/>
    <property type="match status" value="1"/>
</dbReference>
<keyword evidence="1" id="KW-1133">Transmembrane helix</keyword>
<dbReference type="InterPro" id="IPR053150">
    <property type="entry name" value="Teicoplanin_resist-assoc"/>
</dbReference>
<accession>A0A177HL78</accession>
<protein>
    <submittedName>
        <fullName evidence="3">VanZ like family protein</fullName>
    </submittedName>
</protein>
<feature type="transmembrane region" description="Helical" evidence="1">
    <location>
        <begin position="6"/>
        <end position="28"/>
    </location>
</feature>
<dbReference type="RefSeq" id="WP_157902888.1">
    <property type="nucleotide sequence ID" value="NZ_LOHS01000102.1"/>
</dbReference>
<dbReference type="PATRIC" id="fig|1716141.3.peg.5175"/>
<dbReference type="STRING" id="1716141.STSP_49310"/>
<sequence length="196" mass="21037">MNVNVVIPAVYAMCPVLAVFAVVTMLRVRLSQPGWTGRQAVLRITASVYAAAVLSITVFPLTVTWGKYANQAPWYSQINFIPLITLDTTAIPNVIMFFPLGVLLPLISQVNRVRRATAVSALVSLCIEVTQLLCYVIFNNGRSCDINDVLANTLGGMIGYAVVRATLNRRASGSFLRAIALPGSSAHAQVTSVPSA</sequence>
<dbReference type="OrthoDB" id="3296153at2"/>
<dbReference type="PANTHER" id="PTHR36834:SF1">
    <property type="entry name" value="INTEGRAL MEMBRANE PROTEIN"/>
    <property type="match status" value="1"/>
</dbReference>
<dbReference type="AlphaFoldDB" id="A0A177HL78"/>
<feature type="transmembrane region" description="Helical" evidence="1">
    <location>
        <begin position="40"/>
        <end position="60"/>
    </location>
</feature>
<dbReference type="EMBL" id="LOHS01000102">
    <property type="protein sequence ID" value="OAH11762.1"/>
    <property type="molecule type" value="Genomic_DNA"/>
</dbReference>
<evidence type="ECO:0000259" key="2">
    <source>
        <dbReference type="Pfam" id="PF04892"/>
    </source>
</evidence>
<keyword evidence="1" id="KW-0812">Transmembrane</keyword>
<name>A0A177HL78_9ACTN</name>
<keyword evidence="4" id="KW-1185">Reference proteome</keyword>
<evidence type="ECO:0000313" key="4">
    <source>
        <dbReference type="Proteomes" id="UP000077381"/>
    </source>
</evidence>
<evidence type="ECO:0000313" key="3">
    <source>
        <dbReference type="EMBL" id="OAH11762.1"/>
    </source>
</evidence>
<reference evidence="3 4" key="1">
    <citation type="submission" date="2015-12" db="EMBL/GenBank/DDBJ databases">
        <title>Genome sequence of Streptomyces sp. G25.</title>
        <authorList>
            <person name="Poehlein A."/>
            <person name="Roettig A."/>
            <person name="Hiessl S."/>
            <person name="Hauschild P."/>
            <person name="Schauer J."/>
            <person name="Madkour M.H."/>
            <person name="Al-Ansari A.M."/>
            <person name="Almakishah N.H."/>
            <person name="Steinbuechel A."/>
            <person name="Daniel R."/>
        </authorList>
    </citation>
    <scope>NUCLEOTIDE SEQUENCE [LARGE SCALE GENOMIC DNA]</scope>
    <source>
        <strain evidence="4">G25(2015)</strain>
    </source>
</reference>
<feature type="transmembrane region" description="Helical" evidence="1">
    <location>
        <begin position="150"/>
        <end position="167"/>
    </location>
</feature>
<comment type="caution">
    <text evidence="3">The sequence shown here is derived from an EMBL/GenBank/DDBJ whole genome shotgun (WGS) entry which is preliminary data.</text>
</comment>